<reference evidence="2" key="1">
    <citation type="submission" date="2019-12" db="EMBL/GenBank/DDBJ databases">
        <title>Comparative genomics gives insights into the taxonomy of the Azoarcus-Aromatoleum group and reveals separate origins of nif in the plant-associated Azoarcus and non-plant-associated Aromatoleum sub-groups.</title>
        <authorList>
            <person name="Lafos M."/>
            <person name="Maluk M."/>
            <person name="Batista M."/>
            <person name="Junghare M."/>
            <person name="Carmona M."/>
            <person name="Faoro H."/>
            <person name="Cruz L.M."/>
            <person name="Battistoni F."/>
            <person name="De Souza E."/>
            <person name="Pedrosa F."/>
            <person name="Chen W.-M."/>
            <person name="Poole P.S."/>
            <person name="Dixon R.A."/>
            <person name="James E.K."/>
        </authorList>
    </citation>
    <scope>NUCLEOTIDE SEQUENCE</scope>
    <source>
        <strain evidence="2">NSC3</strain>
    </source>
</reference>
<keyword evidence="1" id="KW-1133">Transmembrane helix</keyword>
<accession>A0A972JC88</accession>
<feature type="transmembrane region" description="Helical" evidence="1">
    <location>
        <begin position="43"/>
        <end position="68"/>
    </location>
</feature>
<comment type="caution">
    <text evidence="2">The sequence shown here is derived from an EMBL/GenBank/DDBJ whole genome shotgun (WGS) entry which is preliminary data.</text>
</comment>
<evidence type="ECO:0000313" key="3">
    <source>
        <dbReference type="Proteomes" id="UP000599523"/>
    </source>
</evidence>
<dbReference type="Proteomes" id="UP000599523">
    <property type="component" value="Unassembled WGS sequence"/>
</dbReference>
<protein>
    <submittedName>
        <fullName evidence="2">Uncharacterized protein</fullName>
    </submittedName>
</protein>
<evidence type="ECO:0000256" key="1">
    <source>
        <dbReference type="SAM" id="Phobius"/>
    </source>
</evidence>
<name>A0A972JC88_9RHOO</name>
<organism evidence="2 3">
    <name type="scientific">Azoarcus taiwanensis</name>
    <dbReference type="NCBI Taxonomy" id="666964"/>
    <lineage>
        <taxon>Bacteria</taxon>
        <taxon>Pseudomonadati</taxon>
        <taxon>Pseudomonadota</taxon>
        <taxon>Betaproteobacteria</taxon>
        <taxon>Rhodocyclales</taxon>
        <taxon>Zoogloeaceae</taxon>
        <taxon>Azoarcus</taxon>
    </lineage>
</organism>
<sequence length="147" mass="16160">MPNVLGFSLGGYALLVAIGDESFRSLISGEDEDGEPSPYMEVNAAFVHFILMQLASVICALFSSAYYFKLDPNGRVAGVINDLCIPLDKLVLVGNFLGYSVFIYALLTAIAATLAILRVSSWYDLMHTDRIKKEKQRSNQVSKDASR</sequence>
<proteinExistence type="predicted"/>
<keyword evidence="1" id="KW-0472">Membrane</keyword>
<keyword evidence="3" id="KW-1185">Reference proteome</keyword>
<keyword evidence="1" id="KW-0812">Transmembrane</keyword>
<dbReference type="AlphaFoldDB" id="A0A972JC88"/>
<gene>
    <name evidence="2" type="ORF">GPA21_18415</name>
</gene>
<feature type="transmembrane region" description="Helical" evidence="1">
    <location>
        <begin position="96"/>
        <end position="117"/>
    </location>
</feature>
<evidence type="ECO:0000313" key="2">
    <source>
        <dbReference type="EMBL" id="NMG04928.1"/>
    </source>
</evidence>
<dbReference type="EMBL" id="WTVM01000174">
    <property type="protein sequence ID" value="NMG04928.1"/>
    <property type="molecule type" value="Genomic_DNA"/>
</dbReference>